<dbReference type="InterPro" id="IPR025883">
    <property type="entry name" value="Cadherin-like_domain"/>
</dbReference>
<dbReference type="InterPro" id="IPR026341">
    <property type="entry name" value="T9SS_type_B"/>
</dbReference>
<evidence type="ECO:0000259" key="1">
    <source>
        <dbReference type="Pfam" id="PF12733"/>
    </source>
</evidence>
<proteinExistence type="predicted"/>
<feature type="domain" description="Cadherin-like beta-sandwich-like" evidence="1">
    <location>
        <begin position="255"/>
        <end position="327"/>
    </location>
</feature>
<reference evidence="2 3" key="1">
    <citation type="submission" date="2016-07" db="EMBL/GenBank/DDBJ databases">
        <title>Genomic analysis of zinc-resistant bacterium Mucilaginibacter pedocola TBZ30.</title>
        <authorList>
            <person name="Huang J."/>
            <person name="Tang J."/>
        </authorList>
    </citation>
    <scope>NUCLEOTIDE SEQUENCE [LARGE SCALE GENOMIC DNA]</scope>
    <source>
        <strain evidence="2 3">TBZ30</strain>
    </source>
</reference>
<keyword evidence="3" id="KW-1185">Reference proteome</keyword>
<dbReference type="EMBL" id="MBTF01000037">
    <property type="protein sequence ID" value="OOQ57037.1"/>
    <property type="molecule type" value="Genomic_DNA"/>
</dbReference>
<dbReference type="Pfam" id="PF12733">
    <property type="entry name" value="Cadherin-like"/>
    <property type="match status" value="4"/>
</dbReference>
<dbReference type="Proteomes" id="UP000189739">
    <property type="component" value="Unassembled WGS sequence"/>
</dbReference>
<dbReference type="NCBIfam" id="TIGR04131">
    <property type="entry name" value="Bac_Flav_CTERM"/>
    <property type="match status" value="1"/>
</dbReference>
<sequence length="559" mass="57359">MQVTAQDGTVKTYTVTVKRASSSLATLSSLSLTEPSVVRINTTSGPGDYNSTAKVSASTNTIRLVPVASDPGATIRVNGAITASGATSAPVTLNADSTFITVQVTASNNTKVKRYVVKITKEPASAVASLSKLSLVEPDAVRVNTTTGPGDYNSTAKVAASVSSIKVVPVATDAGAMITVNGTVTASGATSAPVTLNADSTFITVKVTAANKVTVRTYVVKITKEPASAVATLSKLYLVEPAVTKTNTSSGPGDHNSTASVKSTTNSIKVVAEAADPGATIRVNGAVTASGIASAPVALNTGDNTIRVEVTAANNTTVKTYVITVTKEPAPVQLSAVATLSKLYLVSPAVTKTNVSSGPADHNAVASVSATTKTIKVVAVATDSTATIRINGVITPSGAVSAPVTLNAGDNTINIVTTAQNGTTTSSWAIIVTKAKPPVIAAINNRNGQVDILQKTEPLTTETLPEAITVKQAVSPNGDGINDRFTIEGITAFPENVVRVMNRNGDVVYEAKGYDNLGTAFDGRSSNGTMQQPGTYFYAIEYKKGAEILRKTGYLVLKY</sequence>
<evidence type="ECO:0000313" key="3">
    <source>
        <dbReference type="Proteomes" id="UP000189739"/>
    </source>
</evidence>
<dbReference type="STRING" id="1792845.BC343_16000"/>
<accession>A0A1S9P864</accession>
<organism evidence="2 3">
    <name type="scientific">Mucilaginibacter pedocola</name>
    <dbReference type="NCBI Taxonomy" id="1792845"/>
    <lineage>
        <taxon>Bacteria</taxon>
        <taxon>Pseudomonadati</taxon>
        <taxon>Bacteroidota</taxon>
        <taxon>Sphingobacteriia</taxon>
        <taxon>Sphingobacteriales</taxon>
        <taxon>Sphingobacteriaceae</taxon>
        <taxon>Mucilaginibacter</taxon>
    </lineage>
</organism>
<feature type="domain" description="Cadherin-like beta-sandwich-like" evidence="1">
    <location>
        <begin position="362"/>
        <end position="434"/>
    </location>
</feature>
<feature type="domain" description="Cadherin-like beta-sandwich-like" evidence="1">
    <location>
        <begin position="46"/>
        <end position="121"/>
    </location>
</feature>
<feature type="domain" description="Cadherin-like beta-sandwich-like" evidence="1">
    <location>
        <begin position="152"/>
        <end position="224"/>
    </location>
</feature>
<evidence type="ECO:0000313" key="2">
    <source>
        <dbReference type="EMBL" id="OOQ57037.1"/>
    </source>
</evidence>
<dbReference type="Pfam" id="PF13585">
    <property type="entry name" value="CHU_C"/>
    <property type="match status" value="1"/>
</dbReference>
<protein>
    <recommendedName>
        <fullName evidence="1">Cadherin-like beta-sandwich-like domain-containing protein</fullName>
    </recommendedName>
</protein>
<gene>
    <name evidence="2" type="ORF">BC343_16000</name>
</gene>
<dbReference type="AlphaFoldDB" id="A0A1S9P864"/>
<name>A0A1S9P864_9SPHI</name>
<comment type="caution">
    <text evidence="2">The sequence shown here is derived from an EMBL/GenBank/DDBJ whole genome shotgun (WGS) entry which is preliminary data.</text>
</comment>